<dbReference type="Pfam" id="PF13855">
    <property type="entry name" value="LRR_8"/>
    <property type="match status" value="1"/>
</dbReference>
<feature type="region of interest" description="Disordered" evidence="20">
    <location>
        <begin position="73"/>
        <end position="122"/>
    </location>
</feature>
<gene>
    <name evidence="22" type="ORF">AAFF_G00319670</name>
</gene>
<evidence type="ECO:0000256" key="15">
    <source>
        <dbReference type="ARBA" id="ARBA00022845"/>
    </source>
</evidence>
<dbReference type="InterPro" id="IPR036691">
    <property type="entry name" value="Endo/exonu/phosph_ase_sf"/>
</dbReference>
<dbReference type="Gene3D" id="3.80.10.10">
    <property type="entry name" value="Ribonuclease Inhibitor"/>
    <property type="match status" value="1"/>
</dbReference>
<evidence type="ECO:0000256" key="9">
    <source>
        <dbReference type="ARBA" id="ARBA00022722"/>
    </source>
</evidence>
<feature type="compositionally biased region" description="Basic and acidic residues" evidence="20">
    <location>
        <begin position="462"/>
        <end position="473"/>
    </location>
</feature>
<feature type="compositionally biased region" description="Basic and acidic residues" evidence="20">
    <location>
        <begin position="489"/>
        <end position="499"/>
    </location>
</feature>
<evidence type="ECO:0000256" key="7">
    <source>
        <dbReference type="ARBA" id="ARBA00022490"/>
    </source>
</evidence>
<evidence type="ECO:0000313" key="22">
    <source>
        <dbReference type="EMBL" id="KAJ8405494.1"/>
    </source>
</evidence>
<keyword evidence="13" id="KW-0269">Exonuclease</keyword>
<protein>
    <recommendedName>
        <fullName evidence="6">poly(A)-specific ribonuclease</fullName>
        <ecNumber evidence="6">3.1.13.4</ecNumber>
    </recommendedName>
</protein>
<keyword evidence="7" id="KW-0963">Cytoplasm</keyword>
<evidence type="ECO:0000256" key="6">
    <source>
        <dbReference type="ARBA" id="ARBA00012161"/>
    </source>
</evidence>
<dbReference type="SUPFAM" id="SSF52058">
    <property type="entry name" value="L domain-like"/>
    <property type="match status" value="1"/>
</dbReference>
<keyword evidence="19" id="KW-0539">Nucleus</keyword>
<keyword evidence="14" id="KW-0460">Magnesium</keyword>
<dbReference type="PROSITE" id="PS51450">
    <property type="entry name" value="LRR"/>
    <property type="match status" value="2"/>
</dbReference>
<organism evidence="22 23">
    <name type="scientific">Aldrovandia affinis</name>
    <dbReference type="NCBI Taxonomy" id="143900"/>
    <lineage>
        <taxon>Eukaryota</taxon>
        <taxon>Metazoa</taxon>
        <taxon>Chordata</taxon>
        <taxon>Craniata</taxon>
        <taxon>Vertebrata</taxon>
        <taxon>Euteleostomi</taxon>
        <taxon>Actinopterygii</taxon>
        <taxon>Neopterygii</taxon>
        <taxon>Teleostei</taxon>
        <taxon>Notacanthiformes</taxon>
        <taxon>Halosauridae</taxon>
        <taxon>Aldrovandia</taxon>
    </lineage>
</organism>
<dbReference type="GO" id="GO:0005829">
    <property type="term" value="C:cytosol"/>
    <property type="evidence" value="ECO:0007669"/>
    <property type="project" value="UniProtKB-ARBA"/>
</dbReference>
<dbReference type="EC" id="3.1.13.4" evidence="6"/>
<evidence type="ECO:0000259" key="21">
    <source>
        <dbReference type="Pfam" id="PF03372"/>
    </source>
</evidence>
<dbReference type="PANTHER" id="PTHR12121">
    <property type="entry name" value="CARBON CATABOLITE REPRESSOR PROTEIN 4"/>
    <property type="match status" value="1"/>
</dbReference>
<feature type="region of interest" description="Disordered" evidence="20">
    <location>
        <begin position="282"/>
        <end position="311"/>
    </location>
</feature>
<proteinExistence type="inferred from homology"/>
<dbReference type="InterPro" id="IPR001611">
    <property type="entry name" value="Leu-rich_rpt"/>
</dbReference>
<evidence type="ECO:0000256" key="19">
    <source>
        <dbReference type="ARBA" id="ARBA00023242"/>
    </source>
</evidence>
<keyword evidence="16" id="KW-0805">Transcription regulation</keyword>
<dbReference type="GO" id="GO:0005634">
    <property type="term" value="C:nucleus"/>
    <property type="evidence" value="ECO:0007669"/>
    <property type="project" value="UniProtKB-SubCell"/>
</dbReference>
<dbReference type="Proteomes" id="UP001221898">
    <property type="component" value="Unassembled WGS sequence"/>
</dbReference>
<dbReference type="GO" id="GO:0031047">
    <property type="term" value="P:regulatory ncRNA-mediated gene silencing"/>
    <property type="evidence" value="ECO:0007669"/>
    <property type="project" value="UniProtKB-KW"/>
</dbReference>
<feature type="region of interest" description="Disordered" evidence="20">
    <location>
        <begin position="352"/>
        <end position="521"/>
    </location>
</feature>
<keyword evidence="17" id="KW-0943">RNA-mediated gene silencing</keyword>
<comment type="caution">
    <text evidence="22">The sequence shown here is derived from an EMBL/GenBank/DDBJ whole genome shotgun (WGS) entry which is preliminary data.</text>
</comment>
<dbReference type="SMART" id="SM00369">
    <property type="entry name" value="LRR_TYP"/>
    <property type="match status" value="3"/>
</dbReference>
<evidence type="ECO:0000256" key="1">
    <source>
        <dbReference type="ARBA" id="ARBA00001663"/>
    </source>
</evidence>
<keyword evidence="15" id="KW-0810">Translation regulation</keyword>
<evidence type="ECO:0000256" key="13">
    <source>
        <dbReference type="ARBA" id="ARBA00022839"/>
    </source>
</evidence>
<name>A0AAD7WRB0_9TELE</name>
<keyword evidence="23" id="KW-1185">Reference proteome</keyword>
<comment type="subcellular location">
    <subcellularLocation>
        <location evidence="4">Cytoplasm</location>
    </subcellularLocation>
    <subcellularLocation>
        <location evidence="3">Nucleus</location>
    </subcellularLocation>
</comment>
<dbReference type="InterPro" id="IPR005135">
    <property type="entry name" value="Endo/exonuclease/phosphatase"/>
</dbReference>
<evidence type="ECO:0000256" key="2">
    <source>
        <dbReference type="ARBA" id="ARBA00001946"/>
    </source>
</evidence>
<evidence type="ECO:0000256" key="20">
    <source>
        <dbReference type="SAM" id="MobiDB-lite"/>
    </source>
</evidence>
<reference evidence="22" key="1">
    <citation type="journal article" date="2023" name="Science">
        <title>Genome structures resolve the early diversification of teleost fishes.</title>
        <authorList>
            <person name="Parey E."/>
            <person name="Louis A."/>
            <person name="Montfort J."/>
            <person name="Bouchez O."/>
            <person name="Roques C."/>
            <person name="Iampietro C."/>
            <person name="Lluch J."/>
            <person name="Castinel A."/>
            <person name="Donnadieu C."/>
            <person name="Desvignes T."/>
            <person name="Floi Bucao C."/>
            <person name="Jouanno E."/>
            <person name="Wen M."/>
            <person name="Mejri S."/>
            <person name="Dirks R."/>
            <person name="Jansen H."/>
            <person name="Henkel C."/>
            <person name="Chen W.J."/>
            <person name="Zahm M."/>
            <person name="Cabau C."/>
            <person name="Klopp C."/>
            <person name="Thompson A.W."/>
            <person name="Robinson-Rechavi M."/>
            <person name="Braasch I."/>
            <person name="Lecointre G."/>
            <person name="Bobe J."/>
            <person name="Postlethwait J.H."/>
            <person name="Berthelot C."/>
            <person name="Roest Crollius H."/>
            <person name="Guiguen Y."/>
        </authorList>
    </citation>
    <scope>NUCLEOTIDE SEQUENCE</scope>
    <source>
        <strain evidence="22">NC1722</strain>
    </source>
</reference>
<dbReference type="Gene3D" id="3.60.10.10">
    <property type="entry name" value="Endonuclease/exonuclease/phosphatase"/>
    <property type="match status" value="1"/>
</dbReference>
<dbReference type="SUPFAM" id="SSF56219">
    <property type="entry name" value="DNase I-like"/>
    <property type="match status" value="1"/>
</dbReference>
<dbReference type="FunFam" id="3.80.10.10:FF:000008">
    <property type="entry name" value="CCR4-NOT transcription complex subunit 6 like"/>
    <property type="match status" value="1"/>
</dbReference>
<sequence>MEDVISVSSGSEEDSDIEFVGVYKDSKDESKAGIKHWPKFTHYIDLTDFRWAPQIRRNVSPLVVVNLTDKSPSRGLEVEPLSSPLGLATSEGEQKTPSYSPCKSFEKGEKPQHSLGNNILDSRKDSLCRSPVELTEKQEPQDCLGSKGCPLKSHCHSTPESLLENEGAPESPSISIPEPALLQQRLKTEEKTPVSPSPLIIAPNIPNEITSSVATSQIGYIAENALQDKETKVGSSSTESKLHQTEKEALGNGFPDYPNVTSPLSAYSPYYCPSEIDPVLFSDDSSMHDSQKDSAYVYSPPPTAPTLSQDPVSDFLHEGVVCTALTTHRLPETEPSGDVQLSIPCQPSPWTCPYSPEPEQQSLQLSSVHQPSVRSVSPTCTEMLSGDSPGWLVDDAELPTDSPPSPPSIPSSVCPSNLPSPNSEEIERDTCEYDPGLNSPAVSTGHEDSEGEELSGMQIGPDSREAGRQDRQYVSRTQLNKLKRLMGRRLQDLQDSDDRPEFEDDDDDDDENEESRPAEPICRQSLSLVYSTIEEHYPESTLQLLSDFLHPCFYPPANVTSHLIKGILLDPNSTHVLVIEAYDLLMRIQKNHPATQSTVQWDWDLLASFMDEQSPDKRLPNAVLCLLLQYVLQTLDDDFQLCLQKLHGSIAKATLSCYKQIMHVRDVINWLVAAVTRSTGDPRENACETEEGKSKERDENLKIVLILQKMLVLALEVDNSPTCNSNKLSQDLFQTLISTVPHRCHRLLLLQTVESRLLQCKLLELLLEHACTEKTELPMSLSLMLHFLQSTTLPPDPADGAERWRRWSELVKLLWMLLLSYEEVTDGHLRRPITQRASYSHAPILTINDDITQVAVQEAAESFLSRASADMGHALPPQAAPEKSGAVDTSEPETKRSTHTRLREVVCVCSVTGMPKEKYDPPDPRRMYTIMSTEEAANGKKSYWAELEISGKVRSLSTALWSLTHLTVLHLSDNSLSRIPPDIAKLHNLVYLDLSSNKIRSLPAELGNMVSLRELLLNNNQLRVLPFELGKLFQLQTLGLKGNPLAQEILNLYQEPDGTRRLLNYLLDNLAGTIKRISTEQPPSRSWIVLQEPDRTRPAALFSVMCYNVLCDKYATRQLYGYCPSWALNWEYRKKSIMQEILSCNADIISLQEVETEQYYKYFLVELKEQGYDGFFSPKSRARTMSESDRKHVDGCAIFYRTEKFISVQKHTVEFNQLAMANSEGSEAMLNRVMTKDNIGVAVLLELRKEMMELSSGKPLHGMEKQLLLVANAHMHWDPEYSDVKLVQTMMFLSEVKNIVDKATRSLKLSSVSGETNAIPLVLCADLNSLPDSGVVEYLSTGGVDCTHKDFKELRYSDSLTNFNCNGKNGTSNSRITHGFKLRSAYENGLMPYTNYTFDFKGIIDYIFYSKPQLNVLGILGPLDPHWLLENNISGCPHPHIPSDHFSLFAQLELVLPYPPSVNGIHLPGRR</sequence>
<keyword evidence="11" id="KW-0677">Repeat</keyword>
<dbReference type="InterPro" id="IPR003591">
    <property type="entry name" value="Leu-rich_rpt_typical-subtyp"/>
</dbReference>
<feature type="domain" description="Endonuclease/exonuclease/phosphatase" evidence="21">
    <location>
        <begin position="1106"/>
        <end position="1445"/>
    </location>
</feature>
<evidence type="ECO:0000256" key="5">
    <source>
        <dbReference type="ARBA" id="ARBA00010774"/>
    </source>
</evidence>
<dbReference type="PANTHER" id="PTHR12121:SF33">
    <property type="entry name" value="CCR4-NOT TRANSCRIPTION COMPLEX SUBUNIT 6"/>
    <property type="match status" value="1"/>
</dbReference>
<evidence type="ECO:0000256" key="4">
    <source>
        <dbReference type="ARBA" id="ARBA00004496"/>
    </source>
</evidence>
<dbReference type="EMBL" id="JAINUG010000048">
    <property type="protein sequence ID" value="KAJ8405494.1"/>
    <property type="molecule type" value="Genomic_DNA"/>
</dbReference>
<keyword evidence="12" id="KW-0378">Hydrolase</keyword>
<dbReference type="Pfam" id="PF03372">
    <property type="entry name" value="Exo_endo_phos"/>
    <property type="match status" value="1"/>
</dbReference>
<comment type="catalytic activity">
    <reaction evidence="1">
        <text>Exonucleolytic cleavage of poly(A) to 5'-AMP.</text>
        <dbReference type="EC" id="3.1.13.4"/>
    </reaction>
</comment>
<evidence type="ECO:0000256" key="11">
    <source>
        <dbReference type="ARBA" id="ARBA00022737"/>
    </source>
</evidence>
<feature type="compositionally biased region" description="Polar residues" evidence="20">
    <location>
        <begin position="358"/>
        <end position="382"/>
    </location>
</feature>
<dbReference type="GO" id="GO:0046872">
    <property type="term" value="F:metal ion binding"/>
    <property type="evidence" value="ECO:0007669"/>
    <property type="project" value="UniProtKB-KW"/>
</dbReference>
<dbReference type="FunFam" id="3.60.10.10:FF:000002">
    <property type="entry name" value="CCR4-NOT transcription complex subunit 6 like"/>
    <property type="match status" value="1"/>
</dbReference>
<keyword evidence="9" id="KW-0540">Nuclease</keyword>
<evidence type="ECO:0000256" key="16">
    <source>
        <dbReference type="ARBA" id="ARBA00023015"/>
    </source>
</evidence>
<keyword evidence="8" id="KW-0433">Leucine-rich repeat</keyword>
<keyword evidence="10" id="KW-0479">Metal-binding</keyword>
<feature type="region of interest" description="Disordered" evidence="20">
    <location>
        <begin position="872"/>
        <end position="898"/>
    </location>
</feature>
<evidence type="ECO:0000256" key="8">
    <source>
        <dbReference type="ARBA" id="ARBA00022614"/>
    </source>
</evidence>
<keyword evidence="18" id="KW-0804">Transcription</keyword>
<evidence type="ECO:0000256" key="12">
    <source>
        <dbReference type="ARBA" id="ARBA00022801"/>
    </source>
</evidence>
<feature type="region of interest" description="Disordered" evidence="20">
    <location>
        <begin position="154"/>
        <end position="175"/>
    </location>
</feature>
<evidence type="ECO:0000256" key="10">
    <source>
        <dbReference type="ARBA" id="ARBA00022723"/>
    </source>
</evidence>
<accession>A0AAD7WRB0</accession>
<evidence type="ECO:0000256" key="3">
    <source>
        <dbReference type="ARBA" id="ARBA00004123"/>
    </source>
</evidence>
<evidence type="ECO:0000256" key="17">
    <source>
        <dbReference type="ARBA" id="ARBA00023158"/>
    </source>
</evidence>
<feature type="compositionally biased region" description="Acidic residues" evidence="20">
    <location>
        <begin position="500"/>
        <end position="513"/>
    </location>
</feature>
<evidence type="ECO:0000256" key="14">
    <source>
        <dbReference type="ARBA" id="ARBA00022842"/>
    </source>
</evidence>
<evidence type="ECO:0000256" key="18">
    <source>
        <dbReference type="ARBA" id="ARBA00023163"/>
    </source>
</evidence>
<dbReference type="GO" id="GO:0004535">
    <property type="term" value="F:poly(A)-specific ribonuclease activity"/>
    <property type="evidence" value="ECO:0007669"/>
    <property type="project" value="UniProtKB-EC"/>
</dbReference>
<comment type="similarity">
    <text evidence="5">Belongs to the CCR4/nocturin family.</text>
</comment>
<dbReference type="GO" id="GO:0006417">
    <property type="term" value="P:regulation of translation"/>
    <property type="evidence" value="ECO:0007669"/>
    <property type="project" value="UniProtKB-KW"/>
</dbReference>
<evidence type="ECO:0000313" key="23">
    <source>
        <dbReference type="Proteomes" id="UP001221898"/>
    </source>
</evidence>
<dbReference type="InterPro" id="IPR050410">
    <property type="entry name" value="CCR4/nocturin_mRNA_transcr"/>
</dbReference>
<comment type="cofactor">
    <cofactor evidence="2">
        <name>Mg(2+)</name>
        <dbReference type="ChEBI" id="CHEBI:18420"/>
    </cofactor>
</comment>
<dbReference type="InterPro" id="IPR032675">
    <property type="entry name" value="LRR_dom_sf"/>
</dbReference>